<accession>A0ABQ5GXM4</accession>
<feature type="region of interest" description="Disordered" evidence="1">
    <location>
        <begin position="231"/>
        <end position="252"/>
    </location>
</feature>
<evidence type="ECO:0000313" key="2">
    <source>
        <dbReference type="EMBL" id="GJT80373.1"/>
    </source>
</evidence>
<protein>
    <submittedName>
        <fullName evidence="2">Uncharacterized protein</fullName>
    </submittedName>
</protein>
<feature type="region of interest" description="Disordered" evidence="1">
    <location>
        <begin position="280"/>
        <end position="306"/>
    </location>
</feature>
<dbReference type="PANTHER" id="PTHR36741">
    <property type="entry name" value="OS07G0100500 PROTEIN"/>
    <property type="match status" value="1"/>
</dbReference>
<feature type="compositionally biased region" description="Low complexity" evidence="1">
    <location>
        <begin position="282"/>
        <end position="299"/>
    </location>
</feature>
<feature type="compositionally biased region" description="Polar residues" evidence="1">
    <location>
        <begin position="231"/>
        <end position="243"/>
    </location>
</feature>
<keyword evidence="3" id="KW-1185">Reference proteome</keyword>
<dbReference type="Proteomes" id="UP001151760">
    <property type="component" value="Unassembled WGS sequence"/>
</dbReference>
<dbReference type="PANTHER" id="PTHR36741:SF1">
    <property type="entry name" value="OS07G0100500 PROTEIN"/>
    <property type="match status" value="1"/>
</dbReference>
<reference evidence="2" key="1">
    <citation type="journal article" date="2022" name="Int. J. Mol. Sci.">
        <title>Draft Genome of Tanacetum Coccineum: Genomic Comparison of Closely Related Tanacetum-Family Plants.</title>
        <authorList>
            <person name="Yamashiro T."/>
            <person name="Shiraishi A."/>
            <person name="Nakayama K."/>
            <person name="Satake H."/>
        </authorList>
    </citation>
    <scope>NUCLEOTIDE SEQUENCE</scope>
</reference>
<sequence>MNMNNNKNNNHHDADVEEEDLMMDIDEKTVMKWLHALDMQVMGACRADERLKPMLKLNVSSGVAEDRLLSHLSQHFEPSEVGLLARCLCVPLVSVRIGRIDKRGTLFVPNTARGNLTLSLLPTSDLRISFLGDNGHVERLVTLRNISDCSSVTIEGISADNSGRSFMIRVPSTEPFYFWCSEKSSLLGNELLDKMKNLLDTKPSLADLTGISVSRLECFVTLLSSKCSRGRSYSVQGSLSPRPSSFKEGPPRGQALLKHVVREKYRRKVEAGSSSGVENLESLSISTPSSTRTSTSDQSCEAKSQESSIDTHIFPLVIGLEVGFAEKTADRASLSSTPPVPPFSPYYCWCPPVASALQYTVAPTQMMPMSMTESFTLPPLSSLLAGSAPRSSSGLLTPKQTLNLDEIPPFLPEPLVRLPLSMPTSQQIPIFTPFMTDPIVHIPVMDICSSGQAYLMSAGPAMNVTIPPLHQALVTPLIQETDFMAEKSARDTLRLLISGSSQLPTVIANVDGKQNVFAAGSRGLYGGATDVNHAIANSIAAMGLVSLSEIQWCYYEEVTKGKASNMKPVVLASVDACFVFEDEKRNVDISCL</sequence>
<reference evidence="2" key="2">
    <citation type="submission" date="2022-01" db="EMBL/GenBank/DDBJ databases">
        <authorList>
            <person name="Yamashiro T."/>
            <person name="Shiraishi A."/>
            <person name="Satake H."/>
            <person name="Nakayama K."/>
        </authorList>
    </citation>
    <scope>NUCLEOTIDE SEQUENCE</scope>
</reference>
<name>A0ABQ5GXM4_9ASTR</name>
<gene>
    <name evidence="2" type="ORF">Tco_1054715</name>
</gene>
<evidence type="ECO:0000313" key="3">
    <source>
        <dbReference type="Proteomes" id="UP001151760"/>
    </source>
</evidence>
<organism evidence="2 3">
    <name type="scientific">Tanacetum coccineum</name>
    <dbReference type="NCBI Taxonomy" id="301880"/>
    <lineage>
        <taxon>Eukaryota</taxon>
        <taxon>Viridiplantae</taxon>
        <taxon>Streptophyta</taxon>
        <taxon>Embryophyta</taxon>
        <taxon>Tracheophyta</taxon>
        <taxon>Spermatophyta</taxon>
        <taxon>Magnoliopsida</taxon>
        <taxon>eudicotyledons</taxon>
        <taxon>Gunneridae</taxon>
        <taxon>Pentapetalae</taxon>
        <taxon>asterids</taxon>
        <taxon>campanulids</taxon>
        <taxon>Asterales</taxon>
        <taxon>Asteraceae</taxon>
        <taxon>Asteroideae</taxon>
        <taxon>Anthemideae</taxon>
        <taxon>Anthemidinae</taxon>
        <taxon>Tanacetum</taxon>
    </lineage>
</organism>
<dbReference type="EMBL" id="BQNB010018984">
    <property type="protein sequence ID" value="GJT80373.1"/>
    <property type="molecule type" value="Genomic_DNA"/>
</dbReference>
<comment type="caution">
    <text evidence="2">The sequence shown here is derived from an EMBL/GenBank/DDBJ whole genome shotgun (WGS) entry which is preliminary data.</text>
</comment>
<proteinExistence type="predicted"/>
<evidence type="ECO:0000256" key="1">
    <source>
        <dbReference type="SAM" id="MobiDB-lite"/>
    </source>
</evidence>